<dbReference type="Proteomes" id="UP001501447">
    <property type="component" value="Unassembled WGS sequence"/>
</dbReference>
<evidence type="ECO:0000313" key="2">
    <source>
        <dbReference type="Proteomes" id="UP001501447"/>
    </source>
</evidence>
<comment type="caution">
    <text evidence="1">The sequence shown here is derived from an EMBL/GenBank/DDBJ whole genome shotgun (WGS) entry which is preliminary data.</text>
</comment>
<dbReference type="EMBL" id="BAAARJ010000004">
    <property type="protein sequence ID" value="GAA2602549.1"/>
    <property type="molecule type" value="Genomic_DNA"/>
</dbReference>
<reference evidence="2" key="1">
    <citation type="journal article" date="2019" name="Int. J. Syst. Evol. Microbiol.">
        <title>The Global Catalogue of Microorganisms (GCM) 10K type strain sequencing project: providing services to taxonomists for standard genome sequencing and annotation.</title>
        <authorList>
            <consortium name="The Broad Institute Genomics Platform"/>
            <consortium name="The Broad Institute Genome Sequencing Center for Infectious Disease"/>
            <person name="Wu L."/>
            <person name="Ma J."/>
        </authorList>
    </citation>
    <scope>NUCLEOTIDE SEQUENCE [LARGE SCALE GENOMIC DNA]</scope>
    <source>
        <strain evidence="2">JCM 16373</strain>
    </source>
</reference>
<accession>A0ABP6C4S5</accession>
<protein>
    <submittedName>
        <fullName evidence="1">Uncharacterized protein</fullName>
    </submittedName>
</protein>
<sequence>MTVSGEAEAIVSNSSTCICGTCSTAFCPVLTGKVHPLPVRDSLGRAYGLSYG</sequence>
<gene>
    <name evidence="1" type="ORF">GCM10009863_14890</name>
</gene>
<evidence type="ECO:0000313" key="1">
    <source>
        <dbReference type="EMBL" id="GAA2602549.1"/>
    </source>
</evidence>
<proteinExistence type="predicted"/>
<name>A0ABP6C4S5_9ACTN</name>
<keyword evidence="2" id="KW-1185">Reference proteome</keyword>
<organism evidence="1 2">
    <name type="scientific">Streptomyces axinellae</name>
    <dbReference type="NCBI Taxonomy" id="552788"/>
    <lineage>
        <taxon>Bacteria</taxon>
        <taxon>Bacillati</taxon>
        <taxon>Actinomycetota</taxon>
        <taxon>Actinomycetes</taxon>
        <taxon>Kitasatosporales</taxon>
        <taxon>Streptomycetaceae</taxon>
        <taxon>Streptomyces</taxon>
    </lineage>
</organism>